<dbReference type="AlphaFoldDB" id="A0A0F9LBN3"/>
<name>A0A0F9LBN3_9ZZZZ</name>
<dbReference type="EMBL" id="LAZR01006412">
    <property type="protein sequence ID" value="KKM92299.1"/>
    <property type="molecule type" value="Genomic_DNA"/>
</dbReference>
<dbReference type="InterPro" id="IPR011004">
    <property type="entry name" value="Trimer_LpxA-like_sf"/>
</dbReference>
<evidence type="ECO:0008006" key="2">
    <source>
        <dbReference type="Google" id="ProtNLM"/>
    </source>
</evidence>
<protein>
    <recommendedName>
        <fullName evidence="2">Acetyltransferase</fullName>
    </recommendedName>
</protein>
<dbReference type="Gene3D" id="2.160.10.10">
    <property type="entry name" value="Hexapeptide repeat proteins"/>
    <property type="match status" value="1"/>
</dbReference>
<organism evidence="1">
    <name type="scientific">marine sediment metagenome</name>
    <dbReference type="NCBI Taxonomy" id="412755"/>
    <lineage>
        <taxon>unclassified sequences</taxon>
        <taxon>metagenomes</taxon>
        <taxon>ecological metagenomes</taxon>
    </lineage>
</organism>
<sequence>MVYGCFKKGKMKMNRVKKLIYYLERVFNLRRIALHIVRLANDPFFRFSKIDKSKSNLKIGKNTFISYLAYLDITAPIVIGNNCIVSAGVKIFTHSHSLFNKREFSLNDYNPDLKNPIIIENNTVIYTGAQIMSDVEIIHKSCMILSGAILNKSTTGPYEVWGGIPAKLIRIKEEDKNNS</sequence>
<dbReference type="CDD" id="cd04647">
    <property type="entry name" value="LbH_MAT_like"/>
    <property type="match status" value="1"/>
</dbReference>
<proteinExistence type="predicted"/>
<dbReference type="PANTHER" id="PTHR23416">
    <property type="entry name" value="SIALIC ACID SYNTHASE-RELATED"/>
    <property type="match status" value="1"/>
</dbReference>
<comment type="caution">
    <text evidence="1">The sequence shown here is derived from an EMBL/GenBank/DDBJ whole genome shotgun (WGS) entry which is preliminary data.</text>
</comment>
<evidence type="ECO:0000313" key="1">
    <source>
        <dbReference type="EMBL" id="KKM92299.1"/>
    </source>
</evidence>
<accession>A0A0F9LBN3</accession>
<dbReference type="InterPro" id="IPR051159">
    <property type="entry name" value="Hexapeptide_acetyltransf"/>
</dbReference>
<dbReference type="SUPFAM" id="SSF51161">
    <property type="entry name" value="Trimeric LpxA-like enzymes"/>
    <property type="match status" value="1"/>
</dbReference>
<reference evidence="1" key="1">
    <citation type="journal article" date="2015" name="Nature">
        <title>Complex archaea that bridge the gap between prokaryotes and eukaryotes.</title>
        <authorList>
            <person name="Spang A."/>
            <person name="Saw J.H."/>
            <person name="Jorgensen S.L."/>
            <person name="Zaremba-Niedzwiedzka K."/>
            <person name="Martijn J."/>
            <person name="Lind A.E."/>
            <person name="van Eijk R."/>
            <person name="Schleper C."/>
            <person name="Guy L."/>
            <person name="Ettema T.J."/>
        </authorList>
    </citation>
    <scope>NUCLEOTIDE SEQUENCE</scope>
</reference>
<gene>
    <name evidence="1" type="ORF">LCGC14_1219870</name>
</gene>